<dbReference type="Gene3D" id="1.20.58.1910">
    <property type="match status" value="1"/>
</dbReference>
<evidence type="ECO:0000313" key="1">
    <source>
        <dbReference type="EMBL" id="PSC73005.1"/>
    </source>
</evidence>
<name>A0A2P6VFY3_9CHLO</name>
<gene>
    <name evidence="1" type="ORF">C2E20_3565</name>
</gene>
<accession>A0A2P6VFY3</accession>
<organism evidence="1 2">
    <name type="scientific">Micractinium conductrix</name>
    <dbReference type="NCBI Taxonomy" id="554055"/>
    <lineage>
        <taxon>Eukaryota</taxon>
        <taxon>Viridiplantae</taxon>
        <taxon>Chlorophyta</taxon>
        <taxon>core chlorophytes</taxon>
        <taxon>Trebouxiophyceae</taxon>
        <taxon>Chlorellales</taxon>
        <taxon>Chlorellaceae</taxon>
        <taxon>Chlorella clade</taxon>
        <taxon>Micractinium</taxon>
    </lineage>
</organism>
<reference evidence="1 2" key="1">
    <citation type="journal article" date="2018" name="Plant J.">
        <title>Genome sequences of Chlorella sorokiniana UTEX 1602 and Micractinium conductrix SAG 241.80: implications to maltose excretion by a green alga.</title>
        <authorList>
            <person name="Arriola M.B."/>
            <person name="Velmurugan N."/>
            <person name="Zhang Y."/>
            <person name="Plunkett M.H."/>
            <person name="Hondzo H."/>
            <person name="Barney B.M."/>
        </authorList>
    </citation>
    <scope>NUCLEOTIDE SEQUENCE [LARGE SCALE GENOMIC DNA]</scope>
    <source>
        <strain evidence="1 2">SAG 241.80</strain>
    </source>
</reference>
<dbReference type="Gene3D" id="1.10.472.50">
    <property type="entry name" value="HD-domain/PDEase-like"/>
    <property type="match status" value="1"/>
</dbReference>
<keyword evidence="2" id="KW-1185">Reference proteome</keyword>
<dbReference type="PANTHER" id="PTHR33594">
    <property type="entry name" value="SUPERFAMILY HYDROLASE, PUTATIVE (AFU_ORTHOLOGUE AFUA_1G03035)-RELATED"/>
    <property type="match status" value="1"/>
</dbReference>
<proteinExistence type="predicted"/>
<comment type="caution">
    <text evidence="1">The sequence shown here is derived from an EMBL/GenBank/DDBJ whole genome shotgun (WGS) entry which is preliminary data.</text>
</comment>
<dbReference type="Proteomes" id="UP000239649">
    <property type="component" value="Unassembled WGS sequence"/>
</dbReference>
<dbReference type="AlphaFoldDB" id="A0A2P6VFY3"/>
<dbReference type="STRING" id="554055.A0A2P6VFY3"/>
<dbReference type="PANTHER" id="PTHR33594:SF1">
    <property type="entry name" value="HD_PDEASE DOMAIN-CONTAINING PROTEIN"/>
    <property type="match status" value="1"/>
</dbReference>
<dbReference type="InterPro" id="IPR003607">
    <property type="entry name" value="HD/PDEase_dom"/>
</dbReference>
<sequence length="273" mass="28367">MSLAGGAATTADHAARVHRATDFVRAAIAGHDSSHDWWHVHRVRNTALTLAQQEGLEEGESQLAELAALMHDVADHKYSADPAADAAKLQRFLAAELGLGAADVASVLFVVEHMGFSDSLAGGAAAGAAGTAGGGAAAGGGNTQAAAAAAADSAAAAEAALQRSRQRILSVVQDADRLDAIGAVGVARCLTFGGRFGRVLHDPAVLPRTELTKAAYMDKAALQQQTTMNHFPEKLLKLKELMRTAAGRAAAEGRHAFMLQFLQQFDAEWRGQA</sequence>
<dbReference type="OrthoDB" id="16547at2759"/>
<dbReference type="SUPFAM" id="SSF109604">
    <property type="entry name" value="HD-domain/PDEase-like"/>
    <property type="match status" value="1"/>
</dbReference>
<protein>
    <submittedName>
        <fullName evidence="1">HD repeat domain-containing</fullName>
    </submittedName>
</protein>
<dbReference type="EMBL" id="LHPF02000008">
    <property type="protein sequence ID" value="PSC73005.1"/>
    <property type="molecule type" value="Genomic_DNA"/>
</dbReference>
<evidence type="ECO:0000313" key="2">
    <source>
        <dbReference type="Proteomes" id="UP000239649"/>
    </source>
</evidence>
<dbReference type="CDD" id="cd00077">
    <property type="entry name" value="HDc"/>
    <property type="match status" value="1"/>
</dbReference>